<organism evidence="1 2">
    <name type="scientific">Pleurotus eryngii</name>
    <name type="common">Boletus of the steppes</name>
    <dbReference type="NCBI Taxonomy" id="5323"/>
    <lineage>
        <taxon>Eukaryota</taxon>
        <taxon>Fungi</taxon>
        <taxon>Dikarya</taxon>
        <taxon>Basidiomycota</taxon>
        <taxon>Agaricomycotina</taxon>
        <taxon>Agaricomycetes</taxon>
        <taxon>Agaricomycetidae</taxon>
        <taxon>Agaricales</taxon>
        <taxon>Pleurotineae</taxon>
        <taxon>Pleurotaceae</taxon>
        <taxon>Pleurotus</taxon>
    </lineage>
</organism>
<sequence length="135" mass="14619">MVAVRGGPMKCRRHLVIVSSMAAWALCPPPNNVRRGDKITTTIHVKSSACPSGNFASTAPIQTWVLCGGLRHLSEHGTIHLGESTSLLDDTVFIGVTFKLLQPLRVSLEESVSFSGARSEPLFFAARTNSSDTRR</sequence>
<evidence type="ECO:0000313" key="1">
    <source>
        <dbReference type="EMBL" id="KAF9491943.1"/>
    </source>
</evidence>
<reference evidence="1" key="1">
    <citation type="submission" date="2020-11" db="EMBL/GenBank/DDBJ databases">
        <authorList>
            <consortium name="DOE Joint Genome Institute"/>
            <person name="Ahrendt S."/>
            <person name="Riley R."/>
            <person name="Andreopoulos W."/>
            <person name="Labutti K."/>
            <person name="Pangilinan J."/>
            <person name="Ruiz-Duenas F.J."/>
            <person name="Barrasa J.M."/>
            <person name="Sanchez-Garcia M."/>
            <person name="Camarero S."/>
            <person name="Miyauchi S."/>
            <person name="Serrano A."/>
            <person name="Linde D."/>
            <person name="Babiker R."/>
            <person name="Drula E."/>
            <person name="Ayuso-Fernandez I."/>
            <person name="Pacheco R."/>
            <person name="Padilla G."/>
            <person name="Ferreira P."/>
            <person name="Barriuso J."/>
            <person name="Kellner H."/>
            <person name="Castanera R."/>
            <person name="Alfaro M."/>
            <person name="Ramirez L."/>
            <person name="Pisabarro A.G."/>
            <person name="Kuo A."/>
            <person name="Tritt A."/>
            <person name="Lipzen A."/>
            <person name="He G."/>
            <person name="Yan M."/>
            <person name="Ng V."/>
            <person name="Cullen D."/>
            <person name="Martin F."/>
            <person name="Rosso M.-N."/>
            <person name="Henrissat B."/>
            <person name="Hibbett D."/>
            <person name="Martinez A.T."/>
            <person name="Grigoriev I.V."/>
        </authorList>
    </citation>
    <scope>NUCLEOTIDE SEQUENCE</scope>
    <source>
        <strain evidence="1">ATCC 90797</strain>
    </source>
</reference>
<name>A0A9P5ZPN3_PLEER</name>
<dbReference type="Proteomes" id="UP000807025">
    <property type="component" value="Unassembled WGS sequence"/>
</dbReference>
<gene>
    <name evidence="1" type="ORF">BDN71DRAFT_1248745</name>
</gene>
<keyword evidence="2" id="KW-1185">Reference proteome</keyword>
<dbReference type="AlphaFoldDB" id="A0A9P5ZPN3"/>
<accession>A0A9P5ZPN3</accession>
<protein>
    <submittedName>
        <fullName evidence="1">Uncharacterized protein</fullName>
    </submittedName>
</protein>
<dbReference type="EMBL" id="MU154609">
    <property type="protein sequence ID" value="KAF9491943.1"/>
    <property type="molecule type" value="Genomic_DNA"/>
</dbReference>
<evidence type="ECO:0000313" key="2">
    <source>
        <dbReference type="Proteomes" id="UP000807025"/>
    </source>
</evidence>
<proteinExistence type="predicted"/>
<comment type="caution">
    <text evidence="1">The sequence shown here is derived from an EMBL/GenBank/DDBJ whole genome shotgun (WGS) entry which is preliminary data.</text>
</comment>